<evidence type="ECO:0000256" key="1">
    <source>
        <dbReference type="ARBA" id="ARBA00009249"/>
    </source>
</evidence>
<dbReference type="GO" id="GO:0005960">
    <property type="term" value="C:glycine cleavage complex"/>
    <property type="evidence" value="ECO:0007669"/>
    <property type="project" value="InterPro"/>
</dbReference>
<dbReference type="PROSITE" id="PS50968">
    <property type="entry name" value="BIOTINYL_LIPOYL"/>
    <property type="match status" value="1"/>
</dbReference>
<evidence type="ECO:0000256" key="2">
    <source>
        <dbReference type="ARBA" id="ARBA00022823"/>
    </source>
</evidence>
<dbReference type="NCBIfam" id="TIGR00527">
    <property type="entry name" value="gcvH"/>
    <property type="match status" value="1"/>
</dbReference>
<dbReference type="GO" id="GO:0019464">
    <property type="term" value="P:glycine decarboxylation via glycine cleavage system"/>
    <property type="evidence" value="ECO:0007669"/>
    <property type="project" value="UniProtKB-UniRule"/>
</dbReference>
<dbReference type="GO" id="GO:0005829">
    <property type="term" value="C:cytosol"/>
    <property type="evidence" value="ECO:0007669"/>
    <property type="project" value="TreeGrafter"/>
</dbReference>
<evidence type="ECO:0000313" key="6">
    <source>
        <dbReference type="EMBL" id="TLX64883.1"/>
    </source>
</evidence>
<reference evidence="6 7" key="1">
    <citation type="journal article" date="2017" name="Eur. J. Clin. Microbiol. Infect. Dis.">
        <title>Uncommonly isolated clinical Pseudomonas: identification and phylogenetic assignation.</title>
        <authorList>
            <person name="Mulet M."/>
            <person name="Gomila M."/>
            <person name="Ramirez A."/>
            <person name="Cardew S."/>
            <person name="Moore E.R."/>
            <person name="Lalucat J."/>
            <person name="Garcia-Valdes E."/>
        </authorList>
    </citation>
    <scope>NUCLEOTIDE SEQUENCE [LARGE SCALE GENOMIC DNA]</scope>
    <source>
        <strain evidence="6 7">SD129</strain>
    </source>
</reference>
<dbReference type="InterPro" id="IPR017453">
    <property type="entry name" value="GCV_H_sub"/>
</dbReference>
<accession>A0A5R9QIY0</accession>
<name>A0A5R9QIY0_9GAMM</name>
<organism evidence="6 7">
    <name type="scientific">Stutzerimonas nosocomialis</name>
    <dbReference type="NCBI Taxonomy" id="1056496"/>
    <lineage>
        <taxon>Bacteria</taxon>
        <taxon>Pseudomonadati</taxon>
        <taxon>Pseudomonadota</taxon>
        <taxon>Gammaproteobacteria</taxon>
        <taxon>Pseudomonadales</taxon>
        <taxon>Pseudomonadaceae</taxon>
        <taxon>Stutzerimonas</taxon>
    </lineage>
</organism>
<dbReference type="InterPro" id="IPR000089">
    <property type="entry name" value="Biotin_lipoyl"/>
</dbReference>
<sequence>MSDIPSDLRYAASHEWARLEADGSVTVGISDHAQEALGDVVFVELPEVGQQLTAGQEAGVVESVKAASDIYAPVSGEVLEVNSALADSPEQVNGDPYGSWFFRLQPSDKGELDKLLDADGYKASCDSDA</sequence>
<evidence type="ECO:0000259" key="5">
    <source>
        <dbReference type="PROSITE" id="PS50968"/>
    </source>
</evidence>
<dbReference type="InterPro" id="IPR003016">
    <property type="entry name" value="2-oxoA_DH_lipoyl-BS"/>
</dbReference>
<dbReference type="Gene3D" id="2.40.50.100">
    <property type="match status" value="1"/>
</dbReference>
<comment type="function">
    <text evidence="3">The glycine cleavage system catalyzes the degradation of glycine. The H protein shuttles the methylamine group of glycine from the P protein to the T protein.</text>
</comment>
<dbReference type="Pfam" id="PF01597">
    <property type="entry name" value="GCV_H"/>
    <property type="match status" value="1"/>
</dbReference>
<evidence type="ECO:0000313" key="7">
    <source>
        <dbReference type="Proteomes" id="UP000306753"/>
    </source>
</evidence>
<proteinExistence type="inferred from homology"/>
<feature type="domain" description="Lipoyl-binding" evidence="5">
    <location>
        <begin position="24"/>
        <end position="105"/>
    </location>
</feature>
<protein>
    <recommendedName>
        <fullName evidence="3">Glycine cleavage system H protein</fullName>
    </recommendedName>
</protein>
<keyword evidence="7" id="KW-1185">Reference proteome</keyword>
<dbReference type="InterPro" id="IPR033753">
    <property type="entry name" value="GCV_H/Fam206"/>
</dbReference>
<dbReference type="InterPro" id="IPR011053">
    <property type="entry name" value="Single_hybrid_motif"/>
</dbReference>
<dbReference type="PROSITE" id="PS00189">
    <property type="entry name" value="LIPOYL"/>
    <property type="match status" value="1"/>
</dbReference>
<evidence type="ECO:0000256" key="4">
    <source>
        <dbReference type="PIRSR" id="PIRSR617453-50"/>
    </source>
</evidence>
<comment type="subunit">
    <text evidence="3">The glycine cleavage system is composed of four proteins: P, T, L and H.</text>
</comment>
<comment type="cofactor">
    <cofactor evidence="3">
        <name>(R)-lipoate</name>
        <dbReference type="ChEBI" id="CHEBI:83088"/>
    </cofactor>
    <text evidence="3">Binds 1 lipoyl cofactor covalently.</text>
</comment>
<dbReference type="OrthoDB" id="9796712at2"/>
<evidence type="ECO:0000256" key="3">
    <source>
        <dbReference type="HAMAP-Rule" id="MF_00272"/>
    </source>
</evidence>
<dbReference type="RefSeq" id="WP_138406721.1">
    <property type="nucleotide sequence ID" value="NZ_QLAE01000002.1"/>
</dbReference>
<dbReference type="PANTHER" id="PTHR11715">
    <property type="entry name" value="GLYCINE CLEAVAGE SYSTEM H PROTEIN"/>
    <property type="match status" value="1"/>
</dbReference>
<dbReference type="CDD" id="cd06848">
    <property type="entry name" value="GCS_H"/>
    <property type="match status" value="1"/>
</dbReference>
<comment type="similarity">
    <text evidence="1 3">Belongs to the GcvH family.</text>
</comment>
<comment type="caution">
    <text evidence="6">The sequence shown here is derived from an EMBL/GenBank/DDBJ whole genome shotgun (WGS) entry which is preliminary data.</text>
</comment>
<dbReference type="InterPro" id="IPR002930">
    <property type="entry name" value="GCV_H"/>
</dbReference>
<dbReference type="Proteomes" id="UP000306753">
    <property type="component" value="Unassembled WGS sequence"/>
</dbReference>
<dbReference type="NCBIfam" id="NF002270">
    <property type="entry name" value="PRK01202.1"/>
    <property type="match status" value="1"/>
</dbReference>
<feature type="modified residue" description="N6-lipoyllysine" evidence="3 4">
    <location>
        <position position="65"/>
    </location>
</feature>
<dbReference type="SUPFAM" id="SSF51230">
    <property type="entry name" value="Single hybrid motif"/>
    <property type="match status" value="1"/>
</dbReference>
<keyword evidence="2 3" id="KW-0450">Lipoyl</keyword>
<dbReference type="PANTHER" id="PTHR11715:SF3">
    <property type="entry name" value="GLYCINE CLEAVAGE SYSTEM H PROTEIN-RELATED"/>
    <property type="match status" value="1"/>
</dbReference>
<gene>
    <name evidence="3 6" type="primary">gcvH</name>
    <name evidence="6" type="ORF">DN820_03295</name>
</gene>
<dbReference type="HAMAP" id="MF_00272">
    <property type="entry name" value="GcvH"/>
    <property type="match status" value="1"/>
</dbReference>
<dbReference type="EMBL" id="QLAG01000003">
    <property type="protein sequence ID" value="TLX64883.1"/>
    <property type="molecule type" value="Genomic_DNA"/>
</dbReference>
<dbReference type="AlphaFoldDB" id="A0A5R9QIY0"/>
<dbReference type="GO" id="GO:0009249">
    <property type="term" value="P:protein lipoylation"/>
    <property type="evidence" value="ECO:0007669"/>
    <property type="project" value="TreeGrafter"/>
</dbReference>